<evidence type="ECO:0000256" key="1">
    <source>
        <dbReference type="ARBA" id="ARBA00022536"/>
    </source>
</evidence>
<dbReference type="PANTHER" id="PTHR46513:SF13">
    <property type="entry name" value="EGF-LIKE DOMAIN-CONTAINING PROTEIN"/>
    <property type="match status" value="1"/>
</dbReference>
<dbReference type="GO" id="GO:0042813">
    <property type="term" value="F:Wnt receptor activity"/>
    <property type="evidence" value="ECO:0007669"/>
    <property type="project" value="TreeGrafter"/>
</dbReference>
<dbReference type="Proteomes" id="UP001292094">
    <property type="component" value="Unassembled WGS sequence"/>
</dbReference>
<organism evidence="3 4">
    <name type="scientific">Petrolisthes manimaculis</name>
    <dbReference type="NCBI Taxonomy" id="1843537"/>
    <lineage>
        <taxon>Eukaryota</taxon>
        <taxon>Metazoa</taxon>
        <taxon>Ecdysozoa</taxon>
        <taxon>Arthropoda</taxon>
        <taxon>Crustacea</taxon>
        <taxon>Multicrustacea</taxon>
        <taxon>Malacostraca</taxon>
        <taxon>Eumalacostraca</taxon>
        <taxon>Eucarida</taxon>
        <taxon>Decapoda</taxon>
        <taxon>Pleocyemata</taxon>
        <taxon>Anomura</taxon>
        <taxon>Galatheoidea</taxon>
        <taxon>Porcellanidae</taxon>
        <taxon>Petrolisthes</taxon>
    </lineage>
</organism>
<evidence type="ECO:0000313" key="3">
    <source>
        <dbReference type="EMBL" id="KAK4313000.1"/>
    </source>
</evidence>
<sequence length="229" mass="25582">MSVLVEHSILGSAERGSIIVQEGDNLRLECNSAGLVGSGLDLVEGLAYDWITGNLYWVNSRLNAMEVSRRDGSGRMVLLNNNISQPRGLSIDPFKGARWLFWTDWGENPRIERVNMSGQNRSVIIGAKIFWPNGLTVLTGSHYLLHPHSLSIFEDNVYWTDCQLNRVFSAHKFRGDSETVVSHLVSQPLSIHVHHPVLQPSETNPCASNPCVHICLLNHPAVYTVYMPL</sequence>
<protein>
    <submittedName>
        <fullName evidence="3">Uncharacterized protein</fullName>
    </submittedName>
</protein>
<dbReference type="SMART" id="SM00135">
    <property type="entry name" value="LY"/>
    <property type="match status" value="3"/>
</dbReference>
<dbReference type="PANTHER" id="PTHR46513">
    <property type="entry name" value="VITELLOGENIN RECEPTOR-LIKE PROTEIN-RELATED-RELATED"/>
    <property type="match status" value="1"/>
</dbReference>
<dbReference type="Pfam" id="PF00058">
    <property type="entry name" value="Ldl_recept_b"/>
    <property type="match status" value="2"/>
</dbReference>
<dbReference type="GO" id="GO:0017147">
    <property type="term" value="F:Wnt-protein binding"/>
    <property type="evidence" value="ECO:0007669"/>
    <property type="project" value="TreeGrafter"/>
</dbReference>
<feature type="repeat" description="LDL-receptor class B" evidence="2">
    <location>
        <begin position="98"/>
        <end position="141"/>
    </location>
</feature>
<feature type="repeat" description="LDL-receptor class B" evidence="2">
    <location>
        <begin position="53"/>
        <end position="95"/>
    </location>
</feature>
<dbReference type="GO" id="GO:0060070">
    <property type="term" value="P:canonical Wnt signaling pathway"/>
    <property type="evidence" value="ECO:0007669"/>
    <property type="project" value="TreeGrafter"/>
</dbReference>
<gene>
    <name evidence="3" type="ORF">Pmani_015612</name>
</gene>
<accession>A0AAE1PT92</accession>
<dbReference type="InterPro" id="IPR050778">
    <property type="entry name" value="Cueball_EGF_LRP_Nidogen"/>
</dbReference>
<proteinExistence type="predicted"/>
<dbReference type="EMBL" id="JAWZYT010001356">
    <property type="protein sequence ID" value="KAK4313000.1"/>
    <property type="molecule type" value="Genomic_DNA"/>
</dbReference>
<dbReference type="InterPro" id="IPR011042">
    <property type="entry name" value="6-blade_b-propeller_TolB-like"/>
</dbReference>
<reference evidence="3" key="1">
    <citation type="submission" date="2023-11" db="EMBL/GenBank/DDBJ databases">
        <title>Genome assemblies of two species of porcelain crab, Petrolisthes cinctipes and Petrolisthes manimaculis (Anomura: Porcellanidae).</title>
        <authorList>
            <person name="Angst P."/>
        </authorList>
    </citation>
    <scope>NUCLEOTIDE SEQUENCE</scope>
    <source>
        <strain evidence="3">PB745_02</strain>
        <tissue evidence="3">Gill</tissue>
    </source>
</reference>
<dbReference type="PROSITE" id="PS51120">
    <property type="entry name" value="LDLRB"/>
    <property type="match status" value="2"/>
</dbReference>
<dbReference type="GO" id="GO:0005886">
    <property type="term" value="C:plasma membrane"/>
    <property type="evidence" value="ECO:0007669"/>
    <property type="project" value="TreeGrafter"/>
</dbReference>
<dbReference type="Gene3D" id="2.120.10.30">
    <property type="entry name" value="TolB, C-terminal domain"/>
    <property type="match status" value="2"/>
</dbReference>
<dbReference type="InterPro" id="IPR000033">
    <property type="entry name" value="LDLR_classB_rpt"/>
</dbReference>
<evidence type="ECO:0000256" key="2">
    <source>
        <dbReference type="PROSITE-ProRule" id="PRU00461"/>
    </source>
</evidence>
<dbReference type="SUPFAM" id="SSF63825">
    <property type="entry name" value="YWTD domain"/>
    <property type="match status" value="1"/>
</dbReference>
<name>A0AAE1PT92_9EUCA</name>
<keyword evidence="4" id="KW-1185">Reference proteome</keyword>
<keyword evidence="1" id="KW-0245">EGF-like domain</keyword>
<dbReference type="AlphaFoldDB" id="A0AAE1PT92"/>
<evidence type="ECO:0000313" key="4">
    <source>
        <dbReference type="Proteomes" id="UP001292094"/>
    </source>
</evidence>
<comment type="caution">
    <text evidence="3">The sequence shown here is derived from an EMBL/GenBank/DDBJ whole genome shotgun (WGS) entry which is preliminary data.</text>
</comment>